<reference evidence="1" key="2">
    <citation type="journal article" date="2021" name="Genome Biol. Evol.">
        <title>Developing a high-quality reference genome for a parasitic bivalve with doubly uniparental inheritance (Bivalvia: Unionida).</title>
        <authorList>
            <person name="Smith C.H."/>
        </authorList>
    </citation>
    <scope>NUCLEOTIDE SEQUENCE</scope>
    <source>
        <strain evidence="1">CHS0354</strain>
        <tissue evidence="1">Mantle</tissue>
    </source>
</reference>
<dbReference type="EMBL" id="JAEAOA010001532">
    <property type="protein sequence ID" value="KAK3583176.1"/>
    <property type="molecule type" value="Genomic_DNA"/>
</dbReference>
<comment type="caution">
    <text evidence="1">The sequence shown here is derived from an EMBL/GenBank/DDBJ whole genome shotgun (WGS) entry which is preliminary data.</text>
</comment>
<gene>
    <name evidence="1" type="ORF">CHS0354_025695</name>
</gene>
<accession>A0AAE0S0M6</accession>
<sequence length="203" mass="23622">MDNPDLMTQVMALYTAYSKRQCLCLDRMVFDYVLYYISLSHSSNIFTRPLELVIVRVRGWRSQRRYNSRVEVKIEGSDGQRWMQVASHYQPIQRQGVSMGYFQRRQEWSGQQTTTCNTPNLRCSASIGCLQLSWYDQEQICTDFLGTNRTFSLNHATEKSICFDNLTFHVPFLLAQSSRLSHGVYTLGTTFNEKKPFVVFFSG</sequence>
<protein>
    <submittedName>
        <fullName evidence="1">Uncharacterized protein</fullName>
    </submittedName>
</protein>
<dbReference type="AlphaFoldDB" id="A0AAE0S0M6"/>
<name>A0AAE0S0M6_9BIVA</name>
<reference evidence="1" key="1">
    <citation type="journal article" date="2021" name="Genome Biol. Evol.">
        <title>A High-Quality Reference Genome for a Parasitic Bivalve with Doubly Uniparental Inheritance (Bivalvia: Unionida).</title>
        <authorList>
            <person name="Smith C.H."/>
        </authorList>
    </citation>
    <scope>NUCLEOTIDE SEQUENCE</scope>
    <source>
        <strain evidence="1">CHS0354</strain>
    </source>
</reference>
<evidence type="ECO:0000313" key="1">
    <source>
        <dbReference type="EMBL" id="KAK3583176.1"/>
    </source>
</evidence>
<proteinExistence type="predicted"/>
<keyword evidence="2" id="KW-1185">Reference proteome</keyword>
<dbReference type="Proteomes" id="UP001195483">
    <property type="component" value="Unassembled WGS sequence"/>
</dbReference>
<organism evidence="1 2">
    <name type="scientific">Potamilus streckersoni</name>
    <dbReference type="NCBI Taxonomy" id="2493646"/>
    <lineage>
        <taxon>Eukaryota</taxon>
        <taxon>Metazoa</taxon>
        <taxon>Spiralia</taxon>
        <taxon>Lophotrochozoa</taxon>
        <taxon>Mollusca</taxon>
        <taxon>Bivalvia</taxon>
        <taxon>Autobranchia</taxon>
        <taxon>Heteroconchia</taxon>
        <taxon>Palaeoheterodonta</taxon>
        <taxon>Unionida</taxon>
        <taxon>Unionoidea</taxon>
        <taxon>Unionidae</taxon>
        <taxon>Ambleminae</taxon>
        <taxon>Lampsilini</taxon>
        <taxon>Potamilus</taxon>
    </lineage>
</organism>
<reference evidence="1" key="3">
    <citation type="submission" date="2023-05" db="EMBL/GenBank/DDBJ databases">
        <authorList>
            <person name="Smith C.H."/>
        </authorList>
    </citation>
    <scope>NUCLEOTIDE SEQUENCE</scope>
    <source>
        <strain evidence="1">CHS0354</strain>
        <tissue evidence="1">Mantle</tissue>
    </source>
</reference>
<evidence type="ECO:0000313" key="2">
    <source>
        <dbReference type="Proteomes" id="UP001195483"/>
    </source>
</evidence>